<dbReference type="Pfam" id="PF00107">
    <property type="entry name" value="ADH_zinc_N"/>
    <property type="match status" value="1"/>
</dbReference>
<dbReference type="PANTHER" id="PTHR43205:SF7">
    <property type="entry name" value="PROSTAGLANDIN REDUCTASE 1"/>
    <property type="match status" value="1"/>
</dbReference>
<dbReference type="SUPFAM" id="SSF50129">
    <property type="entry name" value="GroES-like"/>
    <property type="match status" value="1"/>
</dbReference>
<evidence type="ECO:0000256" key="2">
    <source>
        <dbReference type="ARBA" id="ARBA00023002"/>
    </source>
</evidence>
<reference evidence="6 7" key="1">
    <citation type="journal article" date="2014" name="Genome Biol. Evol.">
        <title>Comparative genomics and transcriptomics analyses reveal divergent lifestyle features of nematode endoparasitic fungus Hirsutella minnesotensis.</title>
        <authorList>
            <person name="Lai Y."/>
            <person name="Liu K."/>
            <person name="Zhang X."/>
            <person name="Zhang X."/>
            <person name="Li K."/>
            <person name="Wang N."/>
            <person name="Shu C."/>
            <person name="Wu Y."/>
            <person name="Wang C."/>
            <person name="Bushley K.E."/>
            <person name="Xiang M."/>
            <person name="Liu X."/>
        </authorList>
    </citation>
    <scope>NUCLEOTIDE SEQUENCE [LARGE SCALE GENOMIC DNA]</scope>
    <source>
        <strain evidence="6 7">3608</strain>
    </source>
</reference>
<gene>
    <name evidence="6" type="ORF">HIM_04685</name>
</gene>
<dbReference type="SMART" id="SM00829">
    <property type="entry name" value="PKS_ER"/>
    <property type="match status" value="1"/>
</dbReference>
<feature type="domain" description="Enoyl reductase (ER)" evidence="5">
    <location>
        <begin position="20"/>
        <end position="343"/>
    </location>
</feature>
<dbReference type="OrthoDB" id="809632at2759"/>
<protein>
    <recommendedName>
        <fullName evidence="3">Dehydrogenase FUB6</fullName>
    </recommendedName>
    <alternativeName>
        <fullName evidence="4">Fusaric acid biosynthesis protein 6</fullName>
    </alternativeName>
</protein>
<organism evidence="6 7">
    <name type="scientific">Hirsutella minnesotensis 3608</name>
    <dbReference type="NCBI Taxonomy" id="1043627"/>
    <lineage>
        <taxon>Eukaryota</taxon>
        <taxon>Fungi</taxon>
        <taxon>Dikarya</taxon>
        <taxon>Ascomycota</taxon>
        <taxon>Pezizomycotina</taxon>
        <taxon>Sordariomycetes</taxon>
        <taxon>Hypocreomycetidae</taxon>
        <taxon>Hypocreales</taxon>
        <taxon>Ophiocordycipitaceae</taxon>
        <taxon>Hirsutella</taxon>
    </lineage>
</organism>
<dbReference type="SUPFAM" id="SSF51735">
    <property type="entry name" value="NAD(P)-binding Rossmann-fold domains"/>
    <property type="match status" value="1"/>
</dbReference>
<keyword evidence="2" id="KW-0560">Oxidoreductase</keyword>
<evidence type="ECO:0000313" key="7">
    <source>
        <dbReference type="Proteomes" id="UP000054481"/>
    </source>
</evidence>
<dbReference type="GO" id="GO:0016628">
    <property type="term" value="F:oxidoreductase activity, acting on the CH-CH group of donors, NAD or NADP as acceptor"/>
    <property type="evidence" value="ECO:0007669"/>
    <property type="project" value="InterPro"/>
</dbReference>
<evidence type="ECO:0000256" key="3">
    <source>
        <dbReference type="ARBA" id="ARBA00069006"/>
    </source>
</evidence>
<keyword evidence="7" id="KW-1185">Reference proteome</keyword>
<dbReference type="InterPro" id="IPR036291">
    <property type="entry name" value="NAD(P)-bd_dom_sf"/>
</dbReference>
<dbReference type="CDD" id="cd05288">
    <property type="entry name" value="PGDH"/>
    <property type="match status" value="1"/>
</dbReference>
<dbReference type="InterPro" id="IPR013149">
    <property type="entry name" value="ADH-like_C"/>
</dbReference>
<evidence type="ECO:0000313" key="6">
    <source>
        <dbReference type="EMBL" id="KJZ75861.1"/>
    </source>
</evidence>
<dbReference type="InterPro" id="IPR041694">
    <property type="entry name" value="ADH_N_2"/>
</dbReference>
<evidence type="ECO:0000256" key="4">
    <source>
        <dbReference type="ARBA" id="ARBA00083301"/>
    </source>
</evidence>
<accession>A0A0F7ZL10</accession>
<dbReference type="Pfam" id="PF16884">
    <property type="entry name" value="ADH_N_2"/>
    <property type="match status" value="1"/>
</dbReference>
<sequence>MAPNKSLIYKQIPSGLPVPGQDLVIETRDIDLDNAPQGGLIVEVLYASFDPYLRGRMRDPKIKSYVPAFEPDQPVTNNTVSRVVKSGSPDFNEGDLVIGHTAIAEYARIEKAAPPLINKIHNSNDLDLGLFLGPLGMPGLTAWSGLHKIGRPKKGETIFISSAAGAVGQIVGQIAKREGLTVLGSVGSDDKLDFITNELGFDGGFNYKKEKPLDALRRLAPQGIDIYFENVGGEHLEAVLDVMNTDGRIVACGMISDYNVAPAKRRGIQNMVNIVSQQITMQGFIVSKPDYGPAYAKEHQEKLQAWLADGSVKAKLSVTEGIDKAADAFVGMLRGENFGKAVLKIKGGRDGSKI</sequence>
<comment type="pathway">
    <text evidence="1">Mycotoxin biosynthesis.</text>
</comment>
<dbReference type="InterPro" id="IPR045010">
    <property type="entry name" value="MDR_fam"/>
</dbReference>
<evidence type="ECO:0000259" key="5">
    <source>
        <dbReference type="SMART" id="SM00829"/>
    </source>
</evidence>
<dbReference type="EMBL" id="KQ030514">
    <property type="protein sequence ID" value="KJZ75861.1"/>
    <property type="molecule type" value="Genomic_DNA"/>
</dbReference>
<name>A0A0F7ZL10_9HYPO</name>
<dbReference type="InterPro" id="IPR011032">
    <property type="entry name" value="GroES-like_sf"/>
</dbReference>
<dbReference type="PANTHER" id="PTHR43205">
    <property type="entry name" value="PROSTAGLANDIN REDUCTASE"/>
    <property type="match status" value="1"/>
</dbReference>
<dbReference type="AlphaFoldDB" id="A0A0F7ZL10"/>
<dbReference type="Gene3D" id="3.40.50.720">
    <property type="entry name" value="NAD(P)-binding Rossmann-like Domain"/>
    <property type="match status" value="1"/>
</dbReference>
<evidence type="ECO:0000256" key="1">
    <source>
        <dbReference type="ARBA" id="ARBA00004685"/>
    </source>
</evidence>
<dbReference type="InterPro" id="IPR020843">
    <property type="entry name" value="ER"/>
</dbReference>
<dbReference type="FunFam" id="3.40.50.720:FF:000121">
    <property type="entry name" value="Prostaglandin reductase 2"/>
    <property type="match status" value="1"/>
</dbReference>
<proteinExistence type="predicted"/>
<dbReference type="Proteomes" id="UP000054481">
    <property type="component" value="Unassembled WGS sequence"/>
</dbReference>
<dbReference type="Gene3D" id="3.90.180.10">
    <property type="entry name" value="Medium-chain alcohol dehydrogenases, catalytic domain"/>
    <property type="match status" value="1"/>
</dbReference>